<dbReference type="SUPFAM" id="SSF51695">
    <property type="entry name" value="PLC-like phosphodiesterases"/>
    <property type="match status" value="1"/>
</dbReference>
<proteinExistence type="predicted"/>
<organism evidence="2 3">
    <name type="scientific">Actinocorallia longicatena</name>
    <dbReference type="NCBI Taxonomy" id="111803"/>
    <lineage>
        <taxon>Bacteria</taxon>
        <taxon>Bacillati</taxon>
        <taxon>Actinomycetota</taxon>
        <taxon>Actinomycetes</taxon>
        <taxon>Streptosporangiales</taxon>
        <taxon>Thermomonosporaceae</taxon>
        <taxon>Actinocorallia</taxon>
    </lineage>
</organism>
<evidence type="ECO:0000313" key="2">
    <source>
        <dbReference type="EMBL" id="GAA3236753.1"/>
    </source>
</evidence>
<dbReference type="RefSeq" id="WP_344837434.1">
    <property type="nucleotide sequence ID" value="NZ_BAAAUV010000031.1"/>
</dbReference>
<evidence type="ECO:0000313" key="3">
    <source>
        <dbReference type="Proteomes" id="UP001501237"/>
    </source>
</evidence>
<keyword evidence="3" id="KW-1185">Reference proteome</keyword>
<comment type="caution">
    <text evidence="2">The sequence shown here is derived from an EMBL/GenBank/DDBJ whole genome shotgun (WGS) entry which is preliminary data.</text>
</comment>
<reference evidence="3" key="1">
    <citation type="journal article" date="2019" name="Int. J. Syst. Evol. Microbiol.">
        <title>The Global Catalogue of Microorganisms (GCM) 10K type strain sequencing project: providing services to taxonomists for standard genome sequencing and annotation.</title>
        <authorList>
            <consortium name="The Broad Institute Genomics Platform"/>
            <consortium name="The Broad Institute Genome Sequencing Center for Infectious Disease"/>
            <person name="Wu L."/>
            <person name="Ma J."/>
        </authorList>
    </citation>
    <scope>NUCLEOTIDE SEQUENCE [LARGE SCALE GENOMIC DNA]</scope>
    <source>
        <strain evidence="3">JCM 9377</strain>
    </source>
</reference>
<dbReference type="EMBL" id="BAAAUV010000031">
    <property type="protein sequence ID" value="GAA3236753.1"/>
    <property type="molecule type" value="Genomic_DNA"/>
</dbReference>
<gene>
    <name evidence="2" type="ORF">GCM10010468_71140</name>
</gene>
<dbReference type="InterPro" id="IPR017946">
    <property type="entry name" value="PLC-like_Pdiesterase_TIM-brl"/>
</dbReference>
<dbReference type="InterPro" id="IPR030395">
    <property type="entry name" value="GP_PDE_dom"/>
</dbReference>
<dbReference type="PROSITE" id="PS51704">
    <property type="entry name" value="GP_PDE"/>
    <property type="match status" value="1"/>
</dbReference>
<dbReference type="PANTHER" id="PTHR46211">
    <property type="entry name" value="GLYCEROPHOSPHORYL DIESTER PHOSPHODIESTERASE"/>
    <property type="match status" value="1"/>
</dbReference>
<dbReference type="Proteomes" id="UP001501237">
    <property type="component" value="Unassembled WGS sequence"/>
</dbReference>
<sequence>MRRRVEVQGHRGARGLRPENTLPAFAHALELGVDGVEFDVGLTSDGVVVVHHDQTLSALTTVDVAPLTPDDPKYPYVGWRIRELTLAQIKTVDSGVRRFEPGDPFSMTQLPLPGTPVATLAEVSRLVGGVPGVKLAVELKTDPSWPDAEVGEFVATVCRVLDSQNLLRRTRLLGFDWRFLKHARRLAPKAGRVALAEPPTLDPSWLAGGDPADPAAAAFAAGATHFSPQYTILTPALHEASLALGMPVTVWTVNDPSAMEHFVDMGVAAIVSDYPDRLRVVLHDLGLPLPRRQRIRRTAPAS</sequence>
<dbReference type="Pfam" id="PF03009">
    <property type="entry name" value="GDPD"/>
    <property type="match status" value="1"/>
</dbReference>
<dbReference type="PANTHER" id="PTHR46211:SF14">
    <property type="entry name" value="GLYCEROPHOSPHODIESTER PHOSPHODIESTERASE"/>
    <property type="match status" value="1"/>
</dbReference>
<name>A0ABP6QP80_9ACTN</name>
<accession>A0ABP6QP80</accession>
<evidence type="ECO:0000259" key="1">
    <source>
        <dbReference type="PROSITE" id="PS51704"/>
    </source>
</evidence>
<dbReference type="Gene3D" id="3.20.20.190">
    <property type="entry name" value="Phosphatidylinositol (PI) phosphodiesterase"/>
    <property type="match status" value="1"/>
</dbReference>
<protein>
    <submittedName>
        <fullName evidence="2">Glycerophosphodiester phosphodiesterase</fullName>
    </submittedName>
</protein>
<feature type="domain" description="GP-PDE" evidence="1">
    <location>
        <begin position="5"/>
        <end position="282"/>
    </location>
</feature>